<evidence type="ECO:0000313" key="2">
    <source>
        <dbReference type="Proteomes" id="UP000253551"/>
    </source>
</evidence>
<dbReference type="Proteomes" id="UP000253551">
    <property type="component" value="Unassembled WGS sequence"/>
</dbReference>
<sequence>MELYEQIEHLKNHHQEIEPEKAFFILQKTSGQAKTQRQEAKEYALKALGLPLSLKHLESHSTKPDLNNSSCKEQ</sequence>
<evidence type="ECO:0000313" key="1">
    <source>
        <dbReference type="EMBL" id="RCI06108.1"/>
    </source>
</evidence>
<dbReference type="EMBL" id="PJQM01000229">
    <property type="protein sequence ID" value="RCI06108.1"/>
    <property type="molecule type" value="Genomic_DNA"/>
</dbReference>
<organism evidence="1 2">
    <name type="scientific">Rhizopus stolonifer</name>
    <name type="common">Rhizopus nigricans</name>
    <dbReference type="NCBI Taxonomy" id="4846"/>
    <lineage>
        <taxon>Eukaryota</taxon>
        <taxon>Fungi</taxon>
        <taxon>Fungi incertae sedis</taxon>
        <taxon>Mucoromycota</taxon>
        <taxon>Mucoromycotina</taxon>
        <taxon>Mucoromycetes</taxon>
        <taxon>Mucorales</taxon>
        <taxon>Mucorineae</taxon>
        <taxon>Rhizopodaceae</taxon>
        <taxon>Rhizopus</taxon>
    </lineage>
</organism>
<accession>A0A367KV74</accession>
<name>A0A367KV74_RHIST</name>
<proteinExistence type="predicted"/>
<gene>
    <name evidence="1" type="ORF">CU098_011449</name>
</gene>
<dbReference type="AlphaFoldDB" id="A0A367KV74"/>
<comment type="caution">
    <text evidence="1">The sequence shown here is derived from an EMBL/GenBank/DDBJ whole genome shotgun (WGS) entry which is preliminary data.</text>
</comment>
<reference evidence="1 2" key="1">
    <citation type="journal article" date="2018" name="G3 (Bethesda)">
        <title>Phylogenetic and Phylogenomic Definition of Rhizopus Species.</title>
        <authorList>
            <person name="Gryganskyi A.P."/>
            <person name="Golan J."/>
            <person name="Dolatabadi S."/>
            <person name="Mondo S."/>
            <person name="Robb S."/>
            <person name="Idnurm A."/>
            <person name="Muszewska A."/>
            <person name="Steczkiewicz K."/>
            <person name="Masonjones S."/>
            <person name="Liao H.L."/>
            <person name="Gajdeczka M.T."/>
            <person name="Anike F."/>
            <person name="Vuek A."/>
            <person name="Anishchenko I.M."/>
            <person name="Voigt K."/>
            <person name="de Hoog G.S."/>
            <person name="Smith M.E."/>
            <person name="Heitman J."/>
            <person name="Vilgalys R."/>
            <person name="Stajich J.E."/>
        </authorList>
    </citation>
    <scope>NUCLEOTIDE SEQUENCE [LARGE SCALE GENOMIC DNA]</scope>
    <source>
        <strain evidence="1 2">LSU 92-RS-03</strain>
    </source>
</reference>
<protein>
    <submittedName>
        <fullName evidence="1">Uncharacterized protein</fullName>
    </submittedName>
</protein>
<keyword evidence="2" id="KW-1185">Reference proteome</keyword>